<feature type="non-terminal residue" evidence="6">
    <location>
        <position position="256"/>
    </location>
</feature>
<dbReference type="PANTHER" id="PTHR43806:SF11">
    <property type="entry name" value="CEREVISIN-RELATED"/>
    <property type="match status" value="1"/>
</dbReference>
<protein>
    <recommendedName>
        <fullName evidence="5">Peptidase S8/S53 domain-containing protein</fullName>
    </recommendedName>
</protein>
<dbReference type="PANTHER" id="PTHR43806">
    <property type="entry name" value="PEPTIDASE S8"/>
    <property type="match status" value="1"/>
</dbReference>
<evidence type="ECO:0000259" key="5">
    <source>
        <dbReference type="Pfam" id="PF00082"/>
    </source>
</evidence>
<name>X0W3K6_9ZZZZ</name>
<dbReference type="PROSITE" id="PS00138">
    <property type="entry name" value="SUBTILASE_SER"/>
    <property type="match status" value="1"/>
</dbReference>
<feature type="domain" description="Peptidase S8/S53" evidence="5">
    <location>
        <begin position="1"/>
        <end position="69"/>
    </location>
</feature>
<dbReference type="Pfam" id="PF00082">
    <property type="entry name" value="Peptidase_S8"/>
    <property type="match status" value="1"/>
</dbReference>
<evidence type="ECO:0000256" key="3">
    <source>
        <dbReference type="ARBA" id="ARBA00022801"/>
    </source>
</evidence>
<dbReference type="InterPro" id="IPR050131">
    <property type="entry name" value="Peptidase_S8_subtilisin-like"/>
</dbReference>
<dbReference type="InterPro" id="IPR036852">
    <property type="entry name" value="Peptidase_S8/S53_dom_sf"/>
</dbReference>
<reference evidence="6" key="1">
    <citation type="journal article" date="2014" name="Front. Microbiol.">
        <title>High frequency of phylogenetically diverse reductive dehalogenase-homologous genes in deep subseafloor sedimentary metagenomes.</title>
        <authorList>
            <person name="Kawai M."/>
            <person name="Futagami T."/>
            <person name="Toyoda A."/>
            <person name="Takaki Y."/>
            <person name="Nishi S."/>
            <person name="Hori S."/>
            <person name="Arai W."/>
            <person name="Tsubouchi T."/>
            <person name="Morono Y."/>
            <person name="Uchiyama I."/>
            <person name="Ito T."/>
            <person name="Fujiyama A."/>
            <person name="Inagaki F."/>
            <person name="Takami H."/>
        </authorList>
    </citation>
    <scope>NUCLEOTIDE SEQUENCE</scope>
    <source>
        <strain evidence="6">Expedition CK06-06</strain>
    </source>
</reference>
<dbReference type="GO" id="GO:0006508">
    <property type="term" value="P:proteolysis"/>
    <property type="evidence" value="ECO:0007669"/>
    <property type="project" value="UniProtKB-KW"/>
</dbReference>
<gene>
    <name evidence="6" type="ORF">S01H1_57292</name>
</gene>
<sequence length="256" mass="26755">FSNHGPNSVDLGAPGSNILSCEPEGGYQYMSGTSMATPHVAGACALLWSINPLLSHSEVKDTLLRTVDKTLPGLCVSEGRLNLYNAVHVLVPSEGYVNLDHDYYACASVVDILLADYDLGGEGNHEVTLTTSGGDSETVILAENQSPIGVFTGTISTTLGDPNIEDGTLQVTHGQTITVTYHDANDATGNPATVTDTAVADCEGPAISNVEVVDLKSLEVTIRFETVEPTTAQIRCGLACSGPYTIASNDLVLATI</sequence>
<dbReference type="EMBL" id="BARS01037357">
    <property type="protein sequence ID" value="GAG25399.1"/>
    <property type="molecule type" value="Genomic_DNA"/>
</dbReference>
<dbReference type="Gene3D" id="3.40.50.200">
    <property type="entry name" value="Peptidase S8/S53 domain"/>
    <property type="match status" value="1"/>
</dbReference>
<evidence type="ECO:0000256" key="4">
    <source>
        <dbReference type="ARBA" id="ARBA00022825"/>
    </source>
</evidence>
<dbReference type="InterPro" id="IPR000209">
    <property type="entry name" value="Peptidase_S8/S53_dom"/>
</dbReference>
<comment type="similarity">
    <text evidence="1">Belongs to the peptidase S8 family.</text>
</comment>
<dbReference type="AlphaFoldDB" id="X0W3K6"/>
<dbReference type="PROSITE" id="PS51892">
    <property type="entry name" value="SUBTILASE"/>
    <property type="match status" value="1"/>
</dbReference>
<dbReference type="SUPFAM" id="SSF52743">
    <property type="entry name" value="Subtilisin-like"/>
    <property type="match status" value="1"/>
</dbReference>
<keyword evidence="3" id="KW-0378">Hydrolase</keyword>
<evidence type="ECO:0000313" key="6">
    <source>
        <dbReference type="EMBL" id="GAG25399.1"/>
    </source>
</evidence>
<proteinExistence type="inferred from homology"/>
<dbReference type="InterPro" id="IPR023828">
    <property type="entry name" value="Peptidase_S8_Ser-AS"/>
</dbReference>
<accession>X0W3K6</accession>
<keyword evidence="4" id="KW-0720">Serine protease</keyword>
<organism evidence="6">
    <name type="scientific">marine sediment metagenome</name>
    <dbReference type="NCBI Taxonomy" id="412755"/>
    <lineage>
        <taxon>unclassified sequences</taxon>
        <taxon>metagenomes</taxon>
        <taxon>ecological metagenomes</taxon>
    </lineage>
</organism>
<keyword evidence="2" id="KW-0645">Protease</keyword>
<dbReference type="GO" id="GO:0004252">
    <property type="term" value="F:serine-type endopeptidase activity"/>
    <property type="evidence" value="ECO:0007669"/>
    <property type="project" value="InterPro"/>
</dbReference>
<evidence type="ECO:0000256" key="1">
    <source>
        <dbReference type="ARBA" id="ARBA00011073"/>
    </source>
</evidence>
<comment type="caution">
    <text evidence="6">The sequence shown here is derived from an EMBL/GenBank/DDBJ whole genome shotgun (WGS) entry which is preliminary data.</text>
</comment>
<feature type="non-terminal residue" evidence="6">
    <location>
        <position position="1"/>
    </location>
</feature>
<evidence type="ECO:0000256" key="2">
    <source>
        <dbReference type="ARBA" id="ARBA00022670"/>
    </source>
</evidence>